<dbReference type="InterPro" id="IPR029058">
    <property type="entry name" value="AB_hydrolase_fold"/>
</dbReference>
<accession>A0A286E2C5</accession>
<dbReference type="EMBL" id="OCNF01000001">
    <property type="protein sequence ID" value="SOD65041.1"/>
    <property type="molecule type" value="Genomic_DNA"/>
</dbReference>
<dbReference type="Pfam" id="PF06821">
    <property type="entry name" value="Ser_hydrolase"/>
    <property type="match status" value="1"/>
</dbReference>
<keyword evidence="2" id="KW-1185">Reference proteome</keyword>
<evidence type="ECO:0000313" key="2">
    <source>
        <dbReference type="Proteomes" id="UP000219669"/>
    </source>
</evidence>
<keyword evidence="1" id="KW-0378">Hydrolase</keyword>
<protein>
    <submittedName>
        <fullName evidence="1">Predicted esterase of the alpha/beta hydrolase fold</fullName>
    </submittedName>
</protein>
<dbReference type="GO" id="GO:0016787">
    <property type="term" value="F:hydrolase activity"/>
    <property type="evidence" value="ECO:0007669"/>
    <property type="project" value="UniProtKB-KW"/>
</dbReference>
<dbReference type="AlphaFoldDB" id="A0A286E2C5"/>
<proteinExistence type="predicted"/>
<name>A0A286E2C5_9NEIS</name>
<reference evidence="1 2" key="1">
    <citation type="submission" date="2017-09" db="EMBL/GenBank/DDBJ databases">
        <authorList>
            <person name="Ehlers B."/>
            <person name="Leendertz F.H."/>
        </authorList>
    </citation>
    <scope>NUCLEOTIDE SEQUENCE [LARGE SCALE GENOMIC DNA]</scope>
    <source>
        <strain evidence="1 2">DSM 16848</strain>
    </source>
</reference>
<dbReference type="Proteomes" id="UP000219669">
    <property type="component" value="Unassembled WGS sequence"/>
</dbReference>
<evidence type="ECO:0000313" key="1">
    <source>
        <dbReference type="EMBL" id="SOD65041.1"/>
    </source>
</evidence>
<dbReference type="Gene3D" id="3.40.50.1820">
    <property type="entry name" value="alpha/beta hydrolase"/>
    <property type="match status" value="1"/>
</dbReference>
<gene>
    <name evidence="1" type="ORF">SAMN02746062_00171</name>
</gene>
<dbReference type="SUPFAM" id="SSF53474">
    <property type="entry name" value="alpha/beta-Hydrolases"/>
    <property type="match status" value="1"/>
</dbReference>
<organism evidence="1 2">
    <name type="scientific">Alysiella filiformis DSM 16848</name>
    <dbReference type="NCBI Taxonomy" id="1120981"/>
    <lineage>
        <taxon>Bacteria</taxon>
        <taxon>Pseudomonadati</taxon>
        <taxon>Pseudomonadota</taxon>
        <taxon>Betaproteobacteria</taxon>
        <taxon>Neisseriales</taxon>
        <taxon>Neisseriaceae</taxon>
        <taxon>Alysiella</taxon>
    </lineage>
</organism>
<dbReference type="InterPro" id="IPR010662">
    <property type="entry name" value="RBBP9/YdeN"/>
</dbReference>
<sequence>MQDVGLLLVHDPQQNTPWLHTWAHGYPETVQVDVLTPAAHDEAVYTQWQQQIQAACTQLPTDQIALIAHGKGVAATLAWYDQLHMAQHRKVAAILLIAPIYADLMHGKMAEVAQRTRFTPKTALIFNRDDNPSCPPDWAQNQALVWQARPFPISHAQHRLHTDPNFEWGRILLQEMLL</sequence>